<gene>
    <name evidence="7" type="ORF">DFO77_10554</name>
</gene>
<dbReference type="Pfam" id="PF20579">
    <property type="entry name" value="LapA"/>
    <property type="match status" value="2"/>
</dbReference>
<dbReference type="SUPFAM" id="SSF141072">
    <property type="entry name" value="CalX-like"/>
    <property type="match status" value="7"/>
</dbReference>
<keyword evidence="2" id="KW-0677">Repeat</keyword>
<accession>A0A368V8T7</accession>
<dbReference type="Gene3D" id="2.60.40.2030">
    <property type="match status" value="7"/>
</dbReference>
<dbReference type="PANTHER" id="PTHR11878">
    <property type="entry name" value="SODIUM/CALCIUM EXCHANGER"/>
    <property type="match status" value="1"/>
</dbReference>
<proteinExistence type="predicted"/>
<evidence type="ECO:0000256" key="2">
    <source>
        <dbReference type="ARBA" id="ARBA00022737"/>
    </source>
</evidence>
<keyword evidence="8" id="KW-1185">Reference proteome</keyword>
<sequence length="1469" mass="153347">VSISASPTSFSENNGSSTITATLSGVSSQPITVTIEAVNGTASNTDYILTSTEITIPAGDLTANTSITGSDDGISEGSETLSIDITGISAGATEDGTQSQPLTIIDDEGAPTVSISASPTSFSENNGSSTITATLSGVSSQPITVTIEAVNGTASNTDYILTSTEITIPAGDLTANTSITGSDDGISEGSETLSIDITGISAGATEDGTQSQPLTIIDDEGTPTVSISASPTSFSENNGSSSITATLSGVSSQPITVTIEAVNATTSNTDYILTSTEITIPAGDLSANTSITGTDDGISEGSETLSIDITGVSAGATEDGTQSQPLTITDDEGVPTVTISASSTSFAENASTTITATLSNPSTQDIVVHLQVNNQNAEPEDYTVSANPVTIEAGNTTATTIISGVEDNFYEGNEHLNISISHTSGGAVDTGSNTPVTLSITDLQTPPLVSLSVSPASITENGSSTITATLSNPTFEDVTVSLSYSGDATRGEDYSLSSTNIVIPAFSSSASVTLSGTDDNIYETTENIYASISAVSGGSASENGTQQQTIVLSDNDSAPLVTLSASPLSISENSNTTLTIALSNPTFENVLVNLEASTSGASENDYILSATSVTIPAGSENATTTLEGIPDNIFEGDEAVVVSISGTGGGGASIDNPHEVTITIEDAQSIPTVSLSFTGTPFSENGGTASLIAQLSHSSYQTVTVNIAYSGTASASDYSGEQAQIVIPSGNLSQSISIAGVNDLTAEGDETIVVTISSVENALENGIQEVSATILDDDVPGIRPTIFDANTITSENGLSDSFTIQLNTQPSSNVVVEITGLDNSEGALSTTEITFTPQNWNEAQLITITGVDDNEVDGNITYTLTLTVDDTQSDAAYHGIETTVEVTNNDNDSAGFDLNITNSHTQTNESGTRDVFTVVLLSQPTSNVVFAISGLDETEGALSSSALTFTPQNWNTQQTVTITGVDDDEVDGNIDYTLTVAVVDEQSDATYHGQSETLLVTNIDDDLAGLVVSTTNETLTTDETGTSSSFEVSLSSRPASEVVISISGLDTSEGSLDKEQLTFTPDNWSQPQTVTLTGLDDFLVDGDISFTLSLTVENSLSSSDYHDLTTEISATNTDNDEAAIVITLANDELHTSEDGTPDSFTVRLNSQPINQVVINISGADASEGTLNTNELIFSEENWNTEQTITITGVDDEAVDGDIRYTLTLTVDSDNSDGSYRDLFSLVEVLNTDDDEEVSNHAPTPDDDTYEMLRYDTLEGSSLLDNDSDPDDDTFYIERTPTVFPQNGTITIYDDGTFIYIPNPDFTGTDSFEYGICDNGTPTLCATAMVTITVNDRFMDPGGDTDGDGIPDATEGDDDCDNDSYPDWIDPDGCYEEFQVTQGFSPNGDGLNDELTLGAFKDYNRVGIVVFSRWGEVVYENNNFRSGDSWDGTATSGFNKGEKLPSGTYYYVITIYDINKKLNGYFYIAR</sequence>
<dbReference type="InterPro" id="IPR038081">
    <property type="entry name" value="CalX-like_sf"/>
</dbReference>
<dbReference type="GO" id="GO:0016020">
    <property type="term" value="C:membrane"/>
    <property type="evidence" value="ECO:0007669"/>
    <property type="project" value="InterPro"/>
</dbReference>
<feature type="compositionally biased region" description="Acidic residues" evidence="5">
    <location>
        <begin position="1342"/>
        <end position="1365"/>
    </location>
</feature>
<evidence type="ECO:0000256" key="3">
    <source>
        <dbReference type="ARBA" id="ARBA00022837"/>
    </source>
</evidence>
<dbReference type="InterPro" id="IPR051171">
    <property type="entry name" value="CaCA"/>
</dbReference>
<evidence type="ECO:0000313" key="7">
    <source>
        <dbReference type="EMBL" id="RCW37546.1"/>
    </source>
</evidence>
<reference evidence="7 8" key="1">
    <citation type="submission" date="2018-07" db="EMBL/GenBank/DDBJ databases">
        <title>Freshwater and sediment microbial communities from various areas in North America, analyzing microbe dynamics in response to fracking.</title>
        <authorList>
            <person name="Lamendella R."/>
        </authorList>
    </citation>
    <scope>NUCLEOTIDE SEQUENCE [LARGE SCALE GENOMIC DNA]</scope>
    <source>
        <strain evidence="7 8">160A</strain>
    </source>
</reference>
<keyword evidence="1" id="KW-0732">Signal</keyword>
<feature type="domain" description="Calx-beta" evidence="6">
    <location>
        <begin position="436"/>
        <end position="533"/>
    </location>
</feature>
<dbReference type="GO" id="GO:0007154">
    <property type="term" value="P:cell communication"/>
    <property type="evidence" value="ECO:0007669"/>
    <property type="project" value="InterPro"/>
</dbReference>
<evidence type="ECO:0000256" key="5">
    <source>
        <dbReference type="SAM" id="MobiDB-lite"/>
    </source>
</evidence>
<evidence type="ECO:0000256" key="4">
    <source>
        <dbReference type="ARBA" id="ARBA00023065"/>
    </source>
</evidence>
<dbReference type="InterPro" id="IPR046779">
    <property type="entry name" value="LapA_adhesin_dom"/>
</dbReference>
<evidence type="ECO:0000259" key="6">
    <source>
        <dbReference type="SMART" id="SM00237"/>
    </source>
</evidence>
<evidence type="ECO:0000313" key="8">
    <source>
        <dbReference type="Proteomes" id="UP000252733"/>
    </source>
</evidence>
<dbReference type="NCBIfam" id="TIGR04131">
    <property type="entry name" value="Bac_Flav_CTERM"/>
    <property type="match status" value="1"/>
</dbReference>
<protein>
    <submittedName>
        <fullName evidence="7">Gliding motility-associated-like protein</fullName>
    </submittedName>
</protein>
<dbReference type="SMART" id="SM00237">
    <property type="entry name" value="Calx_beta"/>
    <property type="match status" value="5"/>
</dbReference>
<evidence type="ECO:0000256" key="1">
    <source>
        <dbReference type="ARBA" id="ARBA00022729"/>
    </source>
</evidence>
<feature type="domain" description="Calx-beta" evidence="6">
    <location>
        <begin position="660"/>
        <end position="757"/>
    </location>
</feature>
<dbReference type="RefSeq" id="WP_181872046.1">
    <property type="nucleotide sequence ID" value="NZ_QPIZ01000005.1"/>
</dbReference>
<dbReference type="InterPro" id="IPR003644">
    <property type="entry name" value="Calx_beta"/>
</dbReference>
<organism evidence="7 8">
    <name type="scientific">Marinilabilia salmonicolor</name>
    <dbReference type="NCBI Taxonomy" id="989"/>
    <lineage>
        <taxon>Bacteria</taxon>
        <taxon>Pseudomonadati</taxon>
        <taxon>Bacteroidota</taxon>
        <taxon>Bacteroidia</taxon>
        <taxon>Marinilabiliales</taxon>
        <taxon>Marinilabiliaceae</taxon>
        <taxon>Marinilabilia</taxon>
    </lineage>
</organism>
<feature type="region of interest" description="Disordered" evidence="5">
    <location>
        <begin position="1338"/>
        <end position="1365"/>
    </location>
</feature>
<name>A0A368V8T7_9BACT</name>
<feature type="domain" description="Calx-beta" evidence="6">
    <location>
        <begin position="100"/>
        <end position="198"/>
    </location>
</feature>
<dbReference type="Gene3D" id="2.60.40.3440">
    <property type="match status" value="1"/>
</dbReference>
<dbReference type="Pfam" id="PF13585">
    <property type="entry name" value="CHU_C"/>
    <property type="match status" value="1"/>
</dbReference>
<dbReference type="PANTHER" id="PTHR11878:SF65">
    <property type="entry name" value="NA_CA-EXCHANGE PROTEIN, ISOFORM G"/>
    <property type="match status" value="1"/>
</dbReference>
<comment type="caution">
    <text evidence="7">The sequence shown here is derived from an EMBL/GenBank/DDBJ whole genome shotgun (WGS) entry which is preliminary data.</text>
</comment>
<dbReference type="Pfam" id="PF17963">
    <property type="entry name" value="Big_9"/>
    <property type="match status" value="1"/>
</dbReference>
<feature type="non-terminal residue" evidence="7">
    <location>
        <position position="1"/>
    </location>
</feature>
<dbReference type="GO" id="GO:0030001">
    <property type="term" value="P:metal ion transport"/>
    <property type="evidence" value="ECO:0007669"/>
    <property type="project" value="TreeGrafter"/>
</dbReference>
<dbReference type="InterPro" id="IPR026341">
    <property type="entry name" value="T9SS_type_B"/>
</dbReference>
<keyword evidence="4" id="KW-0813">Transport</keyword>
<feature type="region of interest" description="Disordered" evidence="5">
    <location>
        <begin position="203"/>
        <end position="222"/>
    </location>
</feature>
<keyword evidence="4" id="KW-0406">Ion transport</keyword>
<dbReference type="Pfam" id="PF03160">
    <property type="entry name" value="Calx-beta"/>
    <property type="match status" value="6"/>
</dbReference>
<dbReference type="Proteomes" id="UP000252733">
    <property type="component" value="Unassembled WGS sequence"/>
</dbReference>
<feature type="domain" description="Calx-beta" evidence="6">
    <location>
        <begin position="212"/>
        <end position="310"/>
    </location>
</feature>
<keyword evidence="3" id="KW-0106">Calcium</keyword>
<dbReference type="EMBL" id="QPIZ01000005">
    <property type="protein sequence ID" value="RCW37546.1"/>
    <property type="molecule type" value="Genomic_DNA"/>
</dbReference>
<feature type="domain" description="Calx-beta" evidence="6">
    <location>
        <begin position="548"/>
        <end position="645"/>
    </location>
</feature>